<feature type="chain" id="PRO_5026896247" evidence="1">
    <location>
        <begin position="24"/>
        <end position="232"/>
    </location>
</feature>
<gene>
    <name evidence="2" type="primary">yttA_2</name>
    <name evidence="2" type="ORF">ECLFYP2_01618</name>
</gene>
<proteinExistence type="predicted"/>
<dbReference type="AlphaFoldDB" id="A0A6N2ZHH8"/>
<keyword evidence="1" id="KW-0732">Signal</keyword>
<accession>A0A6N2ZHH8</accession>
<evidence type="ECO:0000313" key="2">
    <source>
        <dbReference type="EMBL" id="VYT78864.1"/>
    </source>
</evidence>
<name>A0A6N2ZHH8_ENTCA</name>
<evidence type="ECO:0000256" key="1">
    <source>
        <dbReference type="SAM" id="SignalP"/>
    </source>
</evidence>
<dbReference type="InterPro" id="IPR006637">
    <property type="entry name" value="ChW"/>
</dbReference>
<dbReference type="SMART" id="SM00728">
    <property type="entry name" value="ChW"/>
    <property type="match status" value="3"/>
</dbReference>
<protein>
    <submittedName>
        <fullName evidence="2">Putative membrane protein YttA</fullName>
    </submittedName>
</protein>
<organism evidence="2">
    <name type="scientific">Enterococcus casseliflavus</name>
    <name type="common">Enterococcus flavescens</name>
    <dbReference type="NCBI Taxonomy" id="37734"/>
    <lineage>
        <taxon>Bacteria</taxon>
        <taxon>Bacillati</taxon>
        <taxon>Bacillota</taxon>
        <taxon>Bacilli</taxon>
        <taxon>Lactobacillales</taxon>
        <taxon>Enterococcaceae</taxon>
        <taxon>Enterococcus</taxon>
    </lineage>
</organism>
<feature type="signal peptide" evidence="1">
    <location>
        <begin position="1"/>
        <end position="23"/>
    </location>
</feature>
<dbReference type="RefSeq" id="WP_421757913.1">
    <property type="nucleotide sequence ID" value="NZ_CACRTX010000005.1"/>
</dbReference>
<dbReference type="Pfam" id="PF07538">
    <property type="entry name" value="ChW"/>
    <property type="match status" value="3"/>
</dbReference>
<sequence>MKKVSVLLVFLLGFVVFPVTVFAASSPSVSYQTNVQSQGWQSWKTKAQTSGTTGKGKRLEAIKIKITNEKYKGSIEYKTSIQKQGWEKSFRKNGALSGTSGKGQRLEAIQIKLTGEIAKYYDVYYRVNAQQFGWMGWAKNGQSSGTSGFGFQLEAIQIKLVKKGGKAPGTTNNGFRDGLKKYVDKRGKGLIKGSKQKIYHLPGSQYYKKTTSPIRMFKTEVEAYKAGFRPAK</sequence>
<dbReference type="EMBL" id="CACRTX010000005">
    <property type="protein sequence ID" value="VYT78864.1"/>
    <property type="molecule type" value="Genomic_DNA"/>
</dbReference>
<reference evidence="2" key="1">
    <citation type="submission" date="2019-11" db="EMBL/GenBank/DDBJ databases">
        <authorList>
            <person name="Feng L."/>
        </authorList>
    </citation>
    <scope>NUCLEOTIDE SEQUENCE</scope>
    <source>
        <strain evidence="2">ECasseliflavusLFYP2</strain>
    </source>
</reference>